<evidence type="ECO:0000256" key="4">
    <source>
        <dbReference type="ARBA" id="ARBA00023242"/>
    </source>
</evidence>
<protein>
    <recommendedName>
        <fullName evidence="6">RWP-RK domain-containing protein</fullName>
    </recommendedName>
</protein>
<keyword evidence="1" id="KW-0805">Transcription regulation</keyword>
<dbReference type="Proteomes" id="UP000708148">
    <property type="component" value="Unassembled WGS sequence"/>
</dbReference>
<feature type="compositionally biased region" description="Basic and acidic residues" evidence="5">
    <location>
        <begin position="224"/>
        <end position="256"/>
    </location>
</feature>
<feature type="region of interest" description="Disordered" evidence="5">
    <location>
        <begin position="561"/>
        <end position="586"/>
    </location>
</feature>
<evidence type="ECO:0000256" key="3">
    <source>
        <dbReference type="ARBA" id="ARBA00023163"/>
    </source>
</evidence>
<keyword evidence="2" id="KW-0238">DNA-binding</keyword>
<comment type="caution">
    <text evidence="7">The sequence shown here is derived from an EMBL/GenBank/DDBJ whole genome shotgun (WGS) entry which is preliminary data.</text>
</comment>
<sequence length="682" mass="73777">MARVVVDLNNLLADSQSGSLIQIWMPDRENGTAQLQTQGLPYAVTGTGDLLALFRCISCRYHFSTDVMQPKLLGAPGRVYTTLEPEMCNDLQKYHKQIYLRVNEAQRCMVHSTVVMPFFETPTRERPVGVLEVIKTAKNVSFSDLVERLSEALSRVDFYSSDMDSRSLELGLRQWPLDVDNSLVEVARRAQVEELPVDGEEASGTGETEADASPNKLKRNLPKIKRDPSPDADHAGTSKPEKDAPKDVRAEKKEQPMHTTLGLSSSAPNLTAQLDTSRSQADASASMPQVVGGVPCSVNYPFPTYFTPTVAGAGVCYPNGAQHPGMPYMTVPTMQGSMPVMPQFGLNQAELPAAPRIAGPLNPATFNPVNSTQDMASAMLHMQNFQSLLQEMQPGDRRVKSDIRRAKTSMGTGRHLTFDDLKRHMNVGLKEAAAQLGICPTTLKRACRRNGITRWPCRQLAKLNKTMGDMGYKGPPPDDVLESAFRGQLKTSDLPKDLSSTELNTLGEAGGATTQSLDIQDVRRRLADGVSSAPAELNVLAGSSSSHGFLSTVLGEQDYEWTTTGDDADDDIGVDEDEDEPDPNRSAGLQCSAMPGNPEQDAKITVPLSGAATSATMDIPFMAGVSDPQGGVHQGCGGQSRQTIPEGGLMLADFLQDTFDVGHLDRLDIDMPDLGELGQQAS</sequence>
<dbReference type="PANTHER" id="PTHR32002:SF41">
    <property type="entry name" value="PROTEIN NLP8"/>
    <property type="match status" value="1"/>
</dbReference>
<dbReference type="AlphaFoldDB" id="A0A8S1ISB1"/>
<dbReference type="PROSITE" id="PS51519">
    <property type="entry name" value="RWP_RK"/>
    <property type="match status" value="1"/>
</dbReference>
<name>A0A8S1ISB1_9CHLO</name>
<evidence type="ECO:0000259" key="6">
    <source>
        <dbReference type="PROSITE" id="PS51519"/>
    </source>
</evidence>
<organism evidence="7 8">
    <name type="scientific">Ostreobium quekettii</name>
    <dbReference type="NCBI Taxonomy" id="121088"/>
    <lineage>
        <taxon>Eukaryota</taxon>
        <taxon>Viridiplantae</taxon>
        <taxon>Chlorophyta</taxon>
        <taxon>core chlorophytes</taxon>
        <taxon>Ulvophyceae</taxon>
        <taxon>TCBD clade</taxon>
        <taxon>Bryopsidales</taxon>
        <taxon>Ostreobineae</taxon>
        <taxon>Ostreobiaceae</taxon>
        <taxon>Ostreobium</taxon>
    </lineage>
</organism>
<dbReference type="Pfam" id="PF02042">
    <property type="entry name" value="RWP-RK"/>
    <property type="match status" value="1"/>
</dbReference>
<keyword evidence="8" id="KW-1185">Reference proteome</keyword>
<feature type="region of interest" description="Disordered" evidence="5">
    <location>
        <begin position="491"/>
        <end position="513"/>
    </location>
</feature>
<evidence type="ECO:0000256" key="2">
    <source>
        <dbReference type="ARBA" id="ARBA00023125"/>
    </source>
</evidence>
<accession>A0A8S1ISB1</accession>
<feature type="domain" description="RWP-RK" evidence="6">
    <location>
        <begin position="398"/>
        <end position="483"/>
    </location>
</feature>
<dbReference type="InterPro" id="IPR003035">
    <property type="entry name" value="RWP-RK_dom"/>
</dbReference>
<dbReference type="GO" id="GO:0003677">
    <property type="term" value="F:DNA binding"/>
    <property type="evidence" value="ECO:0007669"/>
    <property type="project" value="UniProtKB-KW"/>
</dbReference>
<feature type="compositionally biased region" description="Acidic residues" evidence="5">
    <location>
        <begin position="566"/>
        <end position="581"/>
    </location>
</feature>
<dbReference type="GO" id="GO:0003700">
    <property type="term" value="F:DNA-binding transcription factor activity"/>
    <property type="evidence" value="ECO:0007669"/>
    <property type="project" value="InterPro"/>
</dbReference>
<dbReference type="InterPro" id="IPR045012">
    <property type="entry name" value="NLP"/>
</dbReference>
<proteinExistence type="predicted"/>
<evidence type="ECO:0000256" key="1">
    <source>
        <dbReference type="ARBA" id="ARBA00023015"/>
    </source>
</evidence>
<dbReference type="PANTHER" id="PTHR32002">
    <property type="entry name" value="PROTEIN NLP8"/>
    <property type="match status" value="1"/>
</dbReference>
<evidence type="ECO:0000313" key="8">
    <source>
        <dbReference type="Proteomes" id="UP000708148"/>
    </source>
</evidence>
<keyword evidence="3" id="KW-0804">Transcription</keyword>
<evidence type="ECO:0000256" key="5">
    <source>
        <dbReference type="SAM" id="MobiDB-lite"/>
    </source>
</evidence>
<feature type="compositionally biased region" description="Polar residues" evidence="5">
    <location>
        <begin position="257"/>
        <end position="281"/>
    </location>
</feature>
<feature type="region of interest" description="Disordered" evidence="5">
    <location>
        <begin position="194"/>
        <end position="281"/>
    </location>
</feature>
<dbReference type="EMBL" id="CAJHUC010000543">
    <property type="protein sequence ID" value="CAD7696777.1"/>
    <property type="molecule type" value="Genomic_DNA"/>
</dbReference>
<evidence type="ECO:0000313" key="7">
    <source>
        <dbReference type="EMBL" id="CAD7696777.1"/>
    </source>
</evidence>
<dbReference type="OrthoDB" id="6270329at2759"/>
<keyword evidence="4" id="KW-0539">Nucleus</keyword>
<gene>
    <name evidence="7" type="ORF">OSTQU699_LOCUS2138</name>
</gene>
<reference evidence="7" key="1">
    <citation type="submission" date="2020-12" db="EMBL/GenBank/DDBJ databases">
        <authorList>
            <person name="Iha C."/>
        </authorList>
    </citation>
    <scope>NUCLEOTIDE SEQUENCE</scope>
</reference>